<accession>A0A6I6ITN4</accession>
<feature type="region of interest" description="Disordered" evidence="1">
    <location>
        <begin position="24"/>
        <end position="53"/>
    </location>
</feature>
<sequence>MRGRLRAWGLAGLGILALASCDTAPSAPGTTPKPRPPGLLAPPPSPPAAARPSARSEQLAFYYQRVQQGLLAQDLLRVDGGGVDTPYNSRNLARNFEKIAFYEEFAPNSIDGPSGGEALALERWDQPVRFGVEFGSTIPQEAQERDTGVVRDFAKRLSRITRHPISLVTNNPNFHVFFMGLDDKDYLISRLKQIAPQTNEAAIVRAFDSTKLNYCFVFTFAGGENDYTPEIAIAVIRTELPALMRSACIHEELAQGLGLANDSPRARPSIFNDDDEFALLTTHDEELLRLLYDPALTPGMSVDEARPVVLQILAGRSGPS</sequence>
<dbReference type="Pfam" id="PF11150">
    <property type="entry name" value="DUF2927"/>
    <property type="match status" value="1"/>
</dbReference>
<dbReference type="InterPro" id="IPR021323">
    <property type="entry name" value="DUF2927"/>
</dbReference>
<gene>
    <name evidence="3" type="ORF">EI983_11465</name>
</gene>
<feature type="chain" id="PRO_5026046937" evidence="2">
    <location>
        <begin position="20"/>
        <end position="320"/>
    </location>
</feature>
<name>A0A6I6ITN4_9RHOB</name>
<keyword evidence="4" id="KW-1185">Reference proteome</keyword>
<feature type="compositionally biased region" description="Pro residues" evidence="1">
    <location>
        <begin position="31"/>
        <end position="49"/>
    </location>
</feature>
<dbReference type="PROSITE" id="PS51257">
    <property type="entry name" value="PROKAR_LIPOPROTEIN"/>
    <property type="match status" value="1"/>
</dbReference>
<evidence type="ECO:0000256" key="2">
    <source>
        <dbReference type="SAM" id="SignalP"/>
    </source>
</evidence>
<proteinExistence type="predicted"/>
<dbReference type="AlphaFoldDB" id="A0A6I6ITN4"/>
<dbReference type="Proteomes" id="UP000428330">
    <property type="component" value="Chromosome"/>
</dbReference>
<dbReference type="KEGG" id="rom:EI983_11465"/>
<evidence type="ECO:0000313" key="4">
    <source>
        <dbReference type="Proteomes" id="UP000428330"/>
    </source>
</evidence>
<dbReference type="EMBL" id="CP034348">
    <property type="protein sequence ID" value="QGX98857.1"/>
    <property type="molecule type" value="Genomic_DNA"/>
</dbReference>
<evidence type="ECO:0000256" key="1">
    <source>
        <dbReference type="SAM" id="MobiDB-lite"/>
    </source>
</evidence>
<feature type="signal peptide" evidence="2">
    <location>
        <begin position="1"/>
        <end position="19"/>
    </location>
</feature>
<reference evidence="4" key="1">
    <citation type="submission" date="2018-12" db="EMBL/GenBank/DDBJ databases">
        <title>Complete genome sequence of Roseovarius sp. MME-070.</title>
        <authorList>
            <person name="Nam Y.-D."/>
            <person name="Kang J."/>
            <person name="Chung W.-H."/>
            <person name="Park Y.S."/>
        </authorList>
    </citation>
    <scope>NUCLEOTIDE SEQUENCE [LARGE SCALE GENOMIC DNA]</scope>
    <source>
        <strain evidence="4">MME-070</strain>
    </source>
</reference>
<protein>
    <submittedName>
        <fullName evidence="3">DUF2927 domain-containing protein</fullName>
    </submittedName>
</protein>
<organism evidence="3 4">
    <name type="scientific">Roseovarius faecimaris</name>
    <dbReference type="NCBI Taxonomy" id="2494550"/>
    <lineage>
        <taxon>Bacteria</taxon>
        <taxon>Pseudomonadati</taxon>
        <taxon>Pseudomonadota</taxon>
        <taxon>Alphaproteobacteria</taxon>
        <taxon>Rhodobacterales</taxon>
        <taxon>Roseobacteraceae</taxon>
        <taxon>Roseovarius</taxon>
    </lineage>
</organism>
<dbReference type="OrthoDB" id="3295600at2"/>
<evidence type="ECO:0000313" key="3">
    <source>
        <dbReference type="EMBL" id="QGX98857.1"/>
    </source>
</evidence>
<keyword evidence="2" id="KW-0732">Signal</keyword>